<comment type="subunit">
    <text evidence="9">Heterodimer of an alpha and a beta chain.</text>
</comment>
<dbReference type="SMART" id="SM00411">
    <property type="entry name" value="BHL"/>
    <property type="match status" value="1"/>
</dbReference>
<dbReference type="Pfam" id="PF00216">
    <property type="entry name" value="Bac_DNA_binding"/>
    <property type="match status" value="1"/>
</dbReference>
<evidence type="ECO:0000256" key="1">
    <source>
        <dbReference type="ARBA" id="ARBA00010529"/>
    </source>
</evidence>
<evidence type="ECO:0000256" key="7">
    <source>
        <dbReference type="ARBA" id="ARBA00023172"/>
    </source>
</evidence>
<evidence type="ECO:0000256" key="4">
    <source>
        <dbReference type="ARBA" id="ARBA00023015"/>
    </source>
</evidence>
<keyword evidence="3 9" id="KW-0810">Translation regulation</keyword>
<gene>
    <name evidence="10" type="ORF">Bealeia1_00543</name>
</gene>
<dbReference type="RefSeq" id="WP_331255245.1">
    <property type="nucleotide sequence ID" value="NZ_CP133270.1"/>
</dbReference>
<evidence type="ECO:0000256" key="6">
    <source>
        <dbReference type="ARBA" id="ARBA00023163"/>
    </source>
</evidence>
<comment type="function">
    <text evidence="9">This protein is one of the two subunits of integration host factor, a specific DNA-binding protein that functions in genetic recombination as well as in transcriptional and translational control.</text>
</comment>
<dbReference type="NCBIfam" id="TIGR00988">
    <property type="entry name" value="hip"/>
    <property type="match status" value="1"/>
</dbReference>
<evidence type="ECO:0000313" key="11">
    <source>
        <dbReference type="Proteomes" id="UP001330434"/>
    </source>
</evidence>
<dbReference type="Gene3D" id="4.10.520.10">
    <property type="entry name" value="IHF-like DNA-binding proteins"/>
    <property type="match status" value="1"/>
</dbReference>
<sequence length="93" mass="10373">MTRSDLVEKLSEKFSSLTKRDVEQAVDIIFDEISTTLAKGGRVELRGFGAFSVRKREGRMGRNPRTGETVTVPAKSVPFFKAGKGLKDRLNQK</sequence>
<dbReference type="EMBL" id="CP133270">
    <property type="protein sequence ID" value="WVX66367.1"/>
    <property type="molecule type" value="Genomic_DNA"/>
</dbReference>
<evidence type="ECO:0000313" key="10">
    <source>
        <dbReference type="EMBL" id="WVX66367.1"/>
    </source>
</evidence>
<dbReference type="PROSITE" id="PS00045">
    <property type="entry name" value="HISTONE_LIKE"/>
    <property type="match status" value="1"/>
</dbReference>
<dbReference type="InterPro" id="IPR020816">
    <property type="entry name" value="Histone-like_DNA-bd_CS"/>
</dbReference>
<dbReference type="SUPFAM" id="SSF47729">
    <property type="entry name" value="IHF-like DNA-binding proteins"/>
    <property type="match status" value="1"/>
</dbReference>
<keyword evidence="4 9" id="KW-0805">Transcription regulation</keyword>
<keyword evidence="7 9" id="KW-0233">DNA recombination</keyword>
<dbReference type="InterPro" id="IPR000119">
    <property type="entry name" value="Hist_DNA-bd"/>
</dbReference>
<keyword evidence="6 9" id="KW-0804">Transcription</keyword>
<keyword evidence="5 9" id="KW-0238">DNA-binding</keyword>
<evidence type="ECO:0000256" key="3">
    <source>
        <dbReference type="ARBA" id="ARBA00022845"/>
    </source>
</evidence>
<dbReference type="NCBIfam" id="NF001222">
    <property type="entry name" value="PRK00199.1"/>
    <property type="match status" value="1"/>
</dbReference>
<dbReference type="InterPro" id="IPR010992">
    <property type="entry name" value="IHF-like_DNA-bd_dom_sf"/>
</dbReference>
<dbReference type="Proteomes" id="UP001330434">
    <property type="component" value="Chromosome"/>
</dbReference>
<dbReference type="InterPro" id="IPR005685">
    <property type="entry name" value="IHF_beta"/>
</dbReference>
<reference evidence="10 11" key="1">
    <citation type="journal article" date="2024" name="Environ. Microbiol.">
        <title>Novel evolutionary insights on the interactions of the Holosporales (Alphaproteobacteria) with eukaryotic hosts from comparative genomics.</title>
        <authorList>
            <person name="Giovannini M."/>
            <person name="Petroni G."/>
            <person name="Castelli M."/>
        </authorList>
    </citation>
    <scope>NUCLEOTIDE SEQUENCE [LARGE SCALE GENOMIC DNA]</scope>
    <source>
        <strain evidence="10 11">US_Bl 15I1</strain>
    </source>
</reference>
<dbReference type="CDD" id="cd13836">
    <property type="entry name" value="IHF_B"/>
    <property type="match status" value="1"/>
</dbReference>
<dbReference type="PRINTS" id="PR01727">
    <property type="entry name" value="DNABINDINGHU"/>
</dbReference>
<name>A0ABZ2C2A1_9PROT</name>
<proteinExistence type="inferred from homology"/>
<dbReference type="PANTHER" id="PTHR33175">
    <property type="entry name" value="DNA-BINDING PROTEIN HU"/>
    <property type="match status" value="1"/>
</dbReference>
<dbReference type="PANTHER" id="PTHR33175:SF5">
    <property type="entry name" value="INTEGRATION HOST FACTOR SUBUNIT BETA"/>
    <property type="match status" value="1"/>
</dbReference>
<accession>A0ABZ2C2A1</accession>
<evidence type="ECO:0000256" key="5">
    <source>
        <dbReference type="ARBA" id="ARBA00023125"/>
    </source>
</evidence>
<evidence type="ECO:0000256" key="8">
    <source>
        <dbReference type="RuleBase" id="RU003939"/>
    </source>
</evidence>
<organism evidence="10 11">
    <name type="scientific">Candidatus Bealeia paramacronuclearis</name>
    <dbReference type="NCBI Taxonomy" id="1921001"/>
    <lineage>
        <taxon>Bacteria</taxon>
        <taxon>Pseudomonadati</taxon>
        <taxon>Pseudomonadota</taxon>
        <taxon>Alphaproteobacteria</taxon>
        <taxon>Holosporales</taxon>
        <taxon>Holosporaceae</taxon>
        <taxon>Candidatus Bealeia</taxon>
    </lineage>
</organism>
<comment type="similarity">
    <text evidence="1 8">Belongs to the bacterial histone-like protein family.</text>
</comment>
<protein>
    <recommendedName>
        <fullName evidence="2 9">Integration host factor subunit beta</fullName>
    </recommendedName>
</protein>
<evidence type="ECO:0000256" key="9">
    <source>
        <dbReference type="RuleBase" id="RU003941"/>
    </source>
</evidence>
<evidence type="ECO:0000256" key="2">
    <source>
        <dbReference type="ARBA" id="ARBA00018700"/>
    </source>
</evidence>
<keyword evidence="11" id="KW-1185">Reference proteome</keyword>